<sequence>MQKALAAAVRIGGVAILGLKLCVVASAAPLEPDIQRQVREATFEVVVPKPAEESIRYDKSWHELLPYQMRADKYVSVGTAFAIGDNTYATAMHVLIASFGDSRGEPMLRDAAGKLYPIAQVTKGSVDQDFAVFTLANPPDNVAALPLNEKPVLNGTVYAVGNALGEGVVMREGNYTSDTPEEDSGRWSWMRFSAPISGGNSGGPLVDASGRVIGIVRAMRTTENTLNIAVPIALVRSAPDGVVSVNARGSTGFVVFDKTRSARFKADIPTPKRFAELSDAYMKAADEFNATQLRELLAENASETFPRGSGSDRLLHGFYERSAPGLVVQNGNGDWVITQPHYTRLDLGHEGWQDSADFKGYLVFHRHRPQGIDPATWYADPRMVRDLVLKASPGTIHVNAETVKVVSLGDPVKDSRFTDAWGRIWQVRLWHVTTWFGSDWLMAFDLPVPDGSVGFEARAGALGLAGQIDRMKRMTGFFAASYEGKLSDWNRFLQQGPLLPKPLAAPVLKVDYGRSFAFDDRRLAFTYGPELQKIEPGGRLRLDLAFLHEPAGDELRIAGVVAYNPDEKTEIDVFRHGTPAESGSETVKREWSKRLRHAHPYDGVAVSANDRQIISAIPGVPDAQPAPEVLYTFQYRAETGTPQDQMKAKLDLLMQAAQVTEH</sequence>
<gene>
    <name evidence="2" type="ORF">CS062_17910</name>
</gene>
<evidence type="ECO:0000256" key="1">
    <source>
        <dbReference type="SAM" id="SignalP"/>
    </source>
</evidence>
<evidence type="ECO:0000313" key="3">
    <source>
        <dbReference type="Proteomes" id="UP000231501"/>
    </source>
</evidence>
<name>A0A2G9C8G1_9BURK</name>
<dbReference type="RefSeq" id="WP_099862954.1">
    <property type="nucleotide sequence ID" value="NZ_PEOG01000052.1"/>
</dbReference>
<accession>A0A2G9C8G1</accession>
<dbReference type="EMBL" id="PEOG01000052">
    <property type="protein sequence ID" value="PIM51829.1"/>
    <property type="molecule type" value="Genomic_DNA"/>
</dbReference>
<dbReference type="GO" id="GO:0008233">
    <property type="term" value="F:peptidase activity"/>
    <property type="evidence" value="ECO:0007669"/>
    <property type="project" value="UniProtKB-KW"/>
</dbReference>
<dbReference type="Gene3D" id="2.40.10.120">
    <property type="match status" value="1"/>
</dbReference>
<dbReference type="OrthoDB" id="151099at2"/>
<dbReference type="SUPFAM" id="SSF50494">
    <property type="entry name" value="Trypsin-like serine proteases"/>
    <property type="match status" value="1"/>
</dbReference>
<feature type="chain" id="PRO_5013721994" evidence="1">
    <location>
        <begin position="28"/>
        <end position="662"/>
    </location>
</feature>
<keyword evidence="2" id="KW-0378">Hydrolase</keyword>
<comment type="caution">
    <text evidence="2">The sequence shown here is derived from an EMBL/GenBank/DDBJ whole genome shotgun (WGS) entry which is preliminary data.</text>
</comment>
<protein>
    <submittedName>
        <fullName evidence="2">Serine protease</fullName>
    </submittedName>
</protein>
<evidence type="ECO:0000313" key="2">
    <source>
        <dbReference type="EMBL" id="PIM51829.1"/>
    </source>
</evidence>
<reference evidence="2 3" key="1">
    <citation type="submission" date="2017-11" db="EMBL/GenBank/DDBJ databases">
        <title>Draft genome sequence of Mitsuaria sp. HWN-4.</title>
        <authorList>
            <person name="Gundlapally S.R."/>
        </authorList>
    </citation>
    <scope>NUCLEOTIDE SEQUENCE [LARGE SCALE GENOMIC DNA]</scope>
    <source>
        <strain evidence="2 3">HWN-4</strain>
    </source>
</reference>
<dbReference type="AlphaFoldDB" id="A0A2G9C8G1"/>
<proteinExistence type="predicted"/>
<dbReference type="InterPro" id="IPR009003">
    <property type="entry name" value="Peptidase_S1_PA"/>
</dbReference>
<dbReference type="Proteomes" id="UP000231501">
    <property type="component" value="Unassembled WGS sequence"/>
</dbReference>
<feature type="signal peptide" evidence="1">
    <location>
        <begin position="1"/>
        <end position="27"/>
    </location>
</feature>
<dbReference type="GO" id="GO:0006508">
    <property type="term" value="P:proteolysis"/>
    <property type="evidence" value="ECO:0007669"/>
    <property type="project" value="UniProtKB-KW"/>
</dbReference>
<organism evidence="2 3">
    <name type="scientific">Roseateles chitinivorans</name>
    <dbReference type="NCBI Taxonomy" id="2917965"/>
    <lineage>
        <taxon>Bacteria</taxon>
        <taxon>Pseudomonadati</taxon>
        <taxon>Pseudomonadota</taxon>
        <taxon>Betaproteobacteria</taxon>
        <taxon>Burkholderiales</taxon>
        <taxon>Sphaerotilaceae</taxon>
        <taxon>Roseateles</taxon>
    </lineage>
</organism>
<dbReference type="Pfam" id="PF13365">
    <property type="entry name" value="Trypsin_2"/>
    <property type="match status" value="1"/>
</dbReference>
<keyword evidence="3" id="KW-1185">Reference proteome</keyword>
<keyword evidence="1" id="KW-0732">Signal</keyword>
<keyword evidence="2" id="KW-0645">Protease</keyword>